<evidence type="ECO:0000313" key="9">
    <source>
        <dbReference type="Proteomes" id="UP000091820"/>
    </source>
</evidence>
<dbReference type="GO" id="GO:0000977">
    <property type="term" value="F:RNA polymerase II transcription regulatory region sequence-specific DNA binding"/>
    <property type="evidence" value="ECO:0007669"/>
    <property type="project" value="TreeGrafter"/>
</dbReference>
<dbReference type="InterPro" id="IPR013087">
    <property type="entry name" value="Znf_C2H2_type"/>
</dbReference>
<evidence type="ECO:0000256" key="4">
    <source>
        <dbReference type="ARBA" id="ARBA00022833"/>
    </source>
</evidence>
<dbReference type="PANTHER" id="PTHR24379">
    <property type="entry name" value="KRAB AND ZINC FINGER DOMAIN-CONTAINING"/>
    <property type="match status" value="1"/>
</dbReference>
<protein>
    <recommendedName>
        <fullName evidence="7">C2H2-type domain-containing protein</fullName>
    </recommendedName>
</protein>
<dbReference type="AlphaFoldDB" id="A0A1A9WWU5"/>
<reference evidence="9" key="1">
    <citation type="submission" date="2014-03" db="EMBL/GenBank/DDBJ databases">
        <authorList>
            <person name="Aksoy S."/>
            <person name="Warren W."/>
            <person name="Wilson R.K."/>
        </authorList>
    </citation>
    <scope>NUCLEOTIDE SEQUENCE [LARGE SCALE GENOMIC DNA]</scope>
    <source>
        <strain evidence="9">IAEA</strain>
    </source>
</reference>
<dbReference type="Gene3D" id="3.30.160.60">
    <property type="entry name" value="Classic Zinc Finger"/>
    <property type="match status" value="3"/>
</dbReference>
<evidence type="ECO:0000256" key="2">
    <source>
        <dbReference type="ARBA" id="ARBA00022737"/>
    </source>
</evidence>
<keyword evidence="2" id="KW-0677">Repeat</keyword>
<feature type="domain" description="C2H2-type" evidence="7">
    <location>
        <begin position="928"/>
        <end position="956"/>
    </location>
</feature>
<evidence type="ECO:0000256" key="1">
    <source>
        <dbReference type="ARBA" id="ARBA00022723"/>
    </source>
</evidence>
<dbReference type="GO" id="GO:0000981">
    <property type="term" value="F:DNA-binding transcription factor activity, RNA polymerase II-specific"/>
    <property type="evidence" value="ECO:0007669"/>
    <property type="project" value="TreeGrafter"/>
</dbReference>
<feature type="region of interest" description="Disordered" evidence="6">
    <location>
        <begin position="1"/>
        <end position="24"/>
    </location>
</feature>
<feature type="compositionally biased region" description="Basic and acidic residues" evidence="6">
    <location>
        <begin position="577"/>
        <end position="592"/>
    </location>
</feature>
<feature type="domain" description="C2H2-type" evidence="7">
    <location>
        <begin position="1027"/>
        <end position="1055"/>
    </location>
</feature>
<dbReference type="GO" id="GO:0008270">
    <property type="term" value="F:zinc ion binding"/>
    <property type="evidence" value="ECO:0007669"/>
    <property type="project" value="UniProtKB-KW"/>
</dbReference>
<keyword evidence="9" id="KW-1185">Reference proteome</keyword>
<feature type="domain" description="C2H2-type" evidence="7">
    <location>
        <begin position="901"/>
        <end position="928"/>
    </location>
</feature>
<sequence>MTTSSAGAIDMTDANTSASNCSPLKDVVEPHNNFNNVDASIDDKETRIKIIHQNTEITNLPNCRPQSQSLPTISSGRRFIMVDQKLRLPTELRKSLKFIGKDERGYYKYLAPLNTLSDATVRFETAYSQTEILAASLEESPRITLKKHVINKTVPPVSNDDTSSVRLNLLQNNSSTFPNPGGKASFQLPTNVQLLRLQDKERSISTSSLAINQRSKSSQNLFASPTHNNKRNDIHLKTHPKLKNLKVLLRRLPMISQPTNEMNGQSKKTSTVANNLVELARRPGPGSSPSKSLQPIDPISIKTPTVLIVQQPLEKFNPLDLQTSEKAEKFYENNSSKKTTRSFQQRSSEILAEGKKCNEVQTDLSFEGVCGLVDTNHFHLNCFYCSNFYPLECWSEFLQHVKFQHNIEEKVFSHLDHDYAMLNEKDIKKDDLSDYDEIELNELYNRNLPSPMHVEYLHDERNVNELSPNTDFTKSPKVNIISDLAKPSKALIKADNLDYFFQTCKNNVTKSNVLSEANETIDEDYPIGDFYISNNSSSPFTGTVDFDNDENENNFNQPMKALLIKDSLNFATSFGKSSDDDGQRSECDKEDATTEQMFSEDDSFGDELFDIEEDREFLEIPEEKMNDFQASQDTYELSDEGLDSREEYEIDQSEGIGGCDSVSSTLNDIEISDDEMPSNDENEDDVPKPSRGCGILFGLTNRSVVIEFLENLKKYPVLYSNRSTCTRNEYDETIMKMCSILNKKYHLDITDFEMRRSIQRVNDWFSRTAYKMRKHERNIPYEPFKHRFPTYFKMCEKFLERTRLPYNLDLIKNSQDAAVFKRFNQNSNYPPWVKYTVTELKKRNCQIYNQNSSQSQSDVKTLIHAEASSKNITKTTQNSIVVRKAITLHQKAPKQPEQGEYKCDQCGREYTLWRKFRAHKYTHLPPKFKCEICEKMFTRNYFLQKHIEAVHCSPSLNTEVKPKLINEREEYKCDECGKILYRKNAFRQHKLRHQPPQYQCKKCEKMFYSKAALDNHNHSSRCQPAPYICEYCGKAIYSRSTFRIHKKTKHFNIRRWYTCVVCNHKSQYQRYLLRHQQRHHLAEEGTLEDLARRTNPQGMRLVHFSEEYRKGYLWRNSLRRPGEKVYSCLTCHVVFERYKDVLHHNKEKHPIRHGTYKCQLCPPPGRLLMRSSLRRHYTSMHKVPPEELEVWVSRTKPVLPPTTDGNESKPNECYATPITDNDNEERNHQEESNGIVLIEQIEEDNDTVNSLENDINEVSMEEADFDDLVVEIIESEDDN</sequence>
<dbReference type="GO" id="GO:0005634">
    <property type="term" value="C:nucleus"/>
    <property type="evidence" value="ECO:0007669"/>
    <property type="project" value="TreeGrafter"/>
</dbReference>
<evidence type="ECO:0000256" key="3">
    <source>
        <dbReference type="ARBA" id="ARBA00022771"/>
    </source>
</evidence>
<dbReference type="SMART" id="SM00355">
    <property type="entry name" value="ZnF_C2H2"/>
    <property type="match status" value="9"/>
</dbReference>
<dbReference type="VEuPathDB" id="VectorBase:GBRI035355"/>
<dbReference type="PANTHER" id="PTHR24379:SF127">
    <property type="entry name" value="BLOODY FINGERS-RELATED"/>
    <property type="match status" value="1"/>
</dbReference>
<dbReference type="EnsemblMetazoa" id="GBRI035355-RA">
    <property type="protein sequence ID" value="GBRI035355-PA"/>
    <property type="gene ID" value="GBRI035355"/>
</dbReference>
<dbReference type="Pfam" id="PF00096">
    <property type="entry name" value="zf-C2H2"/>
    <property type="match status" value="1"/>
</dbReference>
<keyword evidence="3 5" id="KW-0863">Zinc-finger</keyword>
<feature type="domain" description="C2H2-type" evidence="7">
    <location>
        <begin position="998"/>
        <end position="1026"/>
    </location>
</feature>
<feature type="region of interest" description="Disordered" evidence="6">
    <location>
        <begin position="1199"/>
        <end position="1230"/>
    </location>
</feature>
<feature type="domain" description="C2H2-type" evidence="7">
    <location>
        <begin position="971"/>
        <end position="998"/>
    </location>
</feature>
<keyword evidence="1" id="KW-0479">Metal-binding</keyword>
<keyword evidence="4" id="KW-0862">Zinc</keyword>
<evidence type="ECO:0000256" key="6">
    <source>
        <dbReference type="SAM" id="MobiDB-lite"/>
    </source>
</evidence>
<dbReference type="Proteomes" id="UP000091820">
    <property type="component" value="Unassembled WGS sequence"/>
</dbReference>
<dbReference type="PROSITE" id="PS00028">
    <property type="entry name" value="ZINC_FINGER_C2H2_1"/>
    <property type="match status" value="5"/>
</dbReference>
<name>A0A1A9WWU5_9MUSC</name>
<dbReference type="STRING" id="37001.A0A1A9WWU5"/>
<evidence type="ECO:0000256" key="5">
    <source>
        <dbReference type="PROSITE-ProRule" id="PRU00042"/>
    </source>
</evidence>
<evidence type="ECO:0000259" key="7">
    <source>
        <dbReference type="PROSITE" id="PS50157"/>
    </source>
</evidence>
<dbReference type="PROSITE" id="PS50157">
    <property type="entry name" value="ZINC_FINGER_C2H2_2"/>
    <property type="match status" value="5"/>
</dbReference>
<dbReference type="InterPro" id="IPR036236">
    <property type="entry name" value="Znf_C2H2_sf"/>
</dbReference>
<dbReference type="SUPFAM" id="SSF57667">
    <property type="entry name" value="beta-beta-alpha zinc fingers"/>
    <property type="match status" value="3"/>
</dbReference>
<proteinExistence type="predicted"/>
<reference evidence="8" key="2">
    <citation type="submission" date="2020-05" db="UniProtKB">
        <authorList>
            <consortium name="EnsemblMetazoa"/>
        </authorList>
    </citation>
    <scope>IDENTIFICATION</scope>
    <source>
        <strain evidence="8">IAEA</strain>
    </source>
</reference>
<organism evidence="8 9">
    <name type="scientific">Glossina brevipalpis</name>
    <dbReference type="NCBI Taxonomy" id="37001"/>
    <lineage>
        <taxon>Eukaryota</taxon>
        <taxon>Metazoa</taxon>
        <taxon>Ecdysozoa</taxon>
        <taxon>Arthropoda</taxon>
        <taxon>Hexapoda</taxon>
        <taxon>Insecta</taxon>
        <taxon>Pterygota</taxon>
        <taxon>Neoptera</taxon>
        <taxon>Endopterygota</taxon>
        <taxon>Diptera</taxon>
        <taxon>Brachycera</taxon>
        <taxon>Muscomorpha</taxon>
        <taxon>Hippoboscoidea</taxon>
        <taxon>Glossinidae</taxon>
        <taxon>Glossina</taxon>
    </lineage>
</organism>
<feature type="compositionally biased region" description="Polar residues" evidence="6">
    <location>
        <begin position="13"/>
        <end position="22"/>
    </location>
</feature>
<accession>A0A1A9WWU5</accession>
<evidence type="ECO:0000313" key="8">
    <source>
        <dbReference type="EnsemblMetazoa" id="GBRI035355-PA"/>
    </source>
</evidence>
<feature type="region of interest" description="Disordered" evidence="6">
    <location>
        <begin position="575"/>
        <end position="598"/>
    </location>
</feature>